<feature type="compositionally biased region" description="Acidic residues" evidence="1">
    <location>
        <begin position="276"/>
        <end position="295"/>
    </location>
</feature>
<feature type="compositionally biased region" description="Basic and acidic residues" evidence="1">
    <location>
        <begin position="296"/>
        <end position="305"/>
    </location>
</feature>
<comment type="caution">
    <text evidence="3">The sequence shown here is derived from an EMBL/GenBank/DDBJ whole genome shotgun (WGS) entry which is preliminary data.</text>
</comment>
<evidence type="ECO:0000313" key="3">
    <source>
        <dbReference type="EMBL" id="KAJ7785095.1"/>
    </source>
</evidence>
<feature type="compositionally biased region" description="Basic residues" evidence="1">
    <location>
        <begin position="116"/>
        <end position="127"/>
    </location>
</feature>
<feature type="region of interest" description="Disordered" evidence="1">
    <location>
        <begin position="67"/>
        <end position="490"/>
    </location>
</feature>
<feature type="compositionally biased region" description="Low complexity" evidence="1">
    <location>
        <begin position="151"/>
        <end position="162"/>
    </location>
</feature>
<dbReference type="Proteomes" id="UP001215280">
    <property type="component" value="Unassembled WGS sequence"/>
</dbReference>
<evidence type="ECO:0000256" key="1">
    <source>
        <dbReference type="SAM" id="MobiDB-lite"/>
    </source>
</evidence>
<proteinExistence type="predicted"/>
<dbReference type="AlphaFoldDB" id="A0AAD7KGG7"/>
<dbReference type="Pfam" id="PF20149">
    <property type="entry name" value="DUF6532"/>
    <property type="match status" value="1"/>
</dbReference>
<feature type="domain" description="DUF6532" evidence="2">
    <location>
        <begin position="545"/>
        <end position="742"/>
    </location>
</feature>
<name>A0AAD7KGG7_9AGAR</name>
<gene>
    <name evidence="3" type="ORF">DFH07DRAFT_948176</name>
</gene>
<evidence type="ECO:0000259" key="2">
    <source>
        <dbReference type="Pfam" id="PF20149"/>
    </source>
</evidence>
<accession>A0AAD7KGG7</accession>
<feature type="compositionally biased region" description="Basic and acidic residues" evidence="1">
    <location>
        <begin position="471"/>
        <end position="483"/>
    </location>
</feature>
<dbReference type="InterPro" id="IPR045341">
    <property type="entry name" value="DUF6532"/>
</dbReference>
<feature type="compositionally biased region" description="Acidic residues" evidence="1">
    <location>
        <begin position="190"/>
        <end position="201"/>
    </location>
</feature>
<reference evidence="3" key="1">
    <citation type="submission" date="2023-03" db="EMBL/GenBank/DDBJ databases">
        <title>Massive genome expansion in bonnet fungi (Mycena s.s.) driven by repeated elements and novel gene families across ecological guilds.</title>
        <authorList>
            <consortium name="Lawrence Berkeley National Laboratory"/>
            <person name="Harder C.B."/>
            <person name="Miyauchi S."/>
            <person name="Viragh M."/>
            <person name="Kuo A."/>
            <person name="Thoen E."/>
            <person name="Andreopoulos B."/>
            <person name="Lu D."/>
            <person name="Skrede I."/>
            <person name="Drula E."/>
            <person name="Henrissat B."/>
            <person name="Morin E."/>
            <person name="Kohler A."/>
            <person name="Barry K."/>
            <person name="LaButti K."/>
            <person name="Morin E."/>
            <person name="Salamov A."/>
            <person name="Lipzen A."/>
            <person name="Mereny Z."/>
            <person name="Hegedus B."/>
            <person name="Baldrian P."/>
            <person name="Stursova M."/>
            <person name="Weitz H."/>
            <person name="Taylor A."/>
            <person name="Grigoriev I.V."/>
            <person name="Nagy L.G."/>
            <person name="Martin F."/>
            <person name="Kauserud H."/>
        </authorList>
    </citation>
    <scope>NUCLEOTIDE SEQUENCE</scope>
    <source>
        <strain evidence="3">CBHHK188m</strain>
    </source>
</reference>
<feature type="compositionally biased region" description="Polar residues" evidence="1">
    <location>
        <begin position="434"/>
        <end position="450"/>
    </location>
</feature>
<evidence type="ECO:0000313" key="4">
    <source>
        <dbReference type="Proteomes" id="UP001215280"/>
    </source>
</evidence>
<protein>
    <recommendedName>
        <fullName evidence="2">DUF6532 domain-containing protein</fullName>
    </recommendedName>
</protein>
<keyword evidence="4" id="KW-1185">Reference proteome</keyword>
<feature type="compositionally biased region" description="Low complexity" evidence="1">
    <location>
        <begin position="258"/>
        <end position="268"/>
    </location>
</feature>
<sequence length="787" mass="86321">MSHPVELSAIEKRAQTKIRKALEQADEERRLIAAGAGVRLAKDTAMKNAGKSESIRRAMPLIVRVSVWKPASSTGRKRAPSPTQDPPTKTKKARANVPPAKLDQDFEEEAEDPPKRSTRSSSSRKHPPATIEESDDDVQAPKSRKARAMASKPSKPTKQSKPTVKKTRPSLTAESASEDSSDSDSSAESSEAEDDDEDDEDTAAKHQPRIVKARSPSPHESNMPDFETHMQPAVEAMEDGLSSDDSVRIPSPGHRRTTSTSSVTSWSSGPGNPVPETDDDMFGDAGDVDEDYEYDETQKPQKIQDSDSSEEDRPVVTPAPKIKMKLPQKIQDSDDEDQKSAPPAKPQKNKGSDDERPASPAVKVKHKPPQKIQDSDDEEQPAPPATRIKKKLRKDQDSDDERPAAPAVKFKQRPLKKIPTSDDERPAAPAAIKKTSTGPKAKTKASTETIQPPGVDQFEAEERKKTPKGKSVREQKADQEKPRIRGTPAVELNSKKPRASTKVPEGVNLPEESFHASARIVFPGHGKDIKKSDQTAEVQMLIDGAITIIKTHCILVEGYPVLHSRTGYAKTNMLKAGRGKSEAIHVVKRLESDPRMARWLGNIVVDRLSTVRSEAKKRANTMVPGIYRFAHLEPASVKVFVGNLLDGDKGCRILRGHPAILKMIREEWFTGKFVGRNAKYFKASRPKYPDQWEVPDAVLALAANTIYAALSEYQLTGTRQQIKFTESAYEDSYRSHLATLADTRANAPTATAALLHEIYVDVIGAGPTTVAATTSTVITIIEVPDSD</sequence>
<dbReference type="EMBL" id="JARJLG010000001">
    <property type="protein sequence ID" value="KAJ7785095.1"/>
    <property type="molecule type" value="Genomic_DNA"/>
</dbReference>
<organism evidence="3 4">
    <name type="scientific">Mycena maculata</name>
    <dbReference type="NCBI Taxonomy" id="230809"/>
    <lineage>
        <taxon>Eukaryota</taxon>
        <taxon>Fungi</taxon>
        <taxon>Dikarya</taxon>
        <taxon>Basidiomycota</taxon>
        <taxon>Agaricomycotina</taxon>
        <taxon>Agaricomycetes</taxon>
        <taxon>Agaricomycetidae</taxon>
        <taxon>Agaricales</taxon>
        <taxon>Marasmiineae</taxon>
        <taxon>Mycenaceae</taxon>
        <taxon>Mycena</taxon>
    </lineage>
</organism>